<reference evidence="1 2" key="1">
    <citation type="journal article" date="2014" name="Mol. Plant">
        <title>Chromosome Scale Genome Assembly and Transcriptome Profiling of Nannochloropsis gaditana in Nitrogen Depletion.</title>
        <authorList>
            <person name="Corteggiani Carpinelli E."/>
            <person name="Telatin A."/>
            <person name="Vitulo N."/>
            <person name="Forcato C."/>
            <person name="D'Angelo M."/>
            <person name="Schiavon R."/>
            <person name="Vezzi A."/>
            <person name="Giacometti G.M."/>
            <person name="Morosinotto T."/>
            <person name="Valle G."/>
        </authorList>
    </citation>
    <scope>NUCLEOTIDE SEQUENCE [LARGE SCALE GENOMIC DNA]</scope>
    <source>
        <strain evidence="1 2">B-31</strain>
    </source>
</reference>
<protein>
    <submittedName>
        <fullName evidence="1">Uncharacterized protein</fullName>
    </submittedName>
</protein>
<comment type="caution">
    <text evidence="1">The sequence shown here is derived from an EMBL/GenBank/DDBJ whole genome shotgun (WGS) entry which is preliminary data.</text>
</comment>
<evidence type="ECO:0000313" key="2">
    <source>
        <dbReference type="Proteomes" id="UP000019335"/>
    </source>
</evidence>
<name>W7TV48_9STRA</name>
<sequence>MQTIRSRLNAHLPVLHIHSAFVRSKIVPQILQNQDSPQATGKKGRRISNLQRFMGGPSSSTPSCLVGIGPAASFSVDAHENVYSHSVRASSKVSIPVLSKMSKMGENSSVVRGK</sequence>
<accession>W7TV48</accession>
<keyword evidence="2" id="KW-1185">Reference proteome</keyword>
<gene>
    <name evidence="1" type="ORF">Naga_100253g3</name>
</gene>
<dbReference type="EMBL" id="AZIL01001309">
    <property type="protein sequence ID" value="EWM24199.1"/>
    <property type="molecule type" value="Genomic_DNA"/>
</dbReference>
<dbReference type="AlphaFoldDB" id="W7TV48"/>
<organism evidence="1 2">
    <name type="scientific">Nannochloropsis gaditana</name>
    <dbReference type="NCBI Taxonomy" id="72520"/>
    <lineage>
        <taxon>Eukaryota</taxon>
        <taxon>Sar</taxon>
        <taxon>Stramenopiles</taxon>
        <taxon>Ochrophyta</taxon>
        <taxon>Eustigmatophyceae</taxon>
        <taxon>Eustigmatales</taxon>
        <taxon>Monodopsidaceae</taxon>
        <taxon>Nannochloropsis</taxon>
    </lineage>
</organism>
<evidence type="ECO:0000313" key="1">
    <source>
        <dbReference type="EMBL" id="EWM24199.1"/>
    </source>
</evidence>
<dbReference type="Proteomes" id="UP000019335">
    <property type="component" value="Chromosome 14"/>
</dbReference>
<proteinExistence type="predicted"/>